<evidence type="ECO:0000256" key="3">
    <source>
        <dbReference type="ARBA" id="ARBA00022722"/>
    </source>
</evidence>
<accession>A0AAW2MNR1</accession>
<dbReference type="Pfam" id="PF17917">
    <property type="entry name" value="RT_RNaseH"/>
    <property type="match status" value="1"/>
</dbReference>
<evidence type="ECO:0000259" key="7">
    <source>
        <dbReference type="Pfam" id="PF17917"/>
    </source>
</evidence>
<reference evidence="8" key="2">
    <citation type="journal article" date="2024" name="Plant">
        <title>Genomic evolution and insights into agronomic trait innovations of Sesamum species.</title>
        <authorList>
            <person name="Miao H."/>
            <person name="Wang L."/>
            <person name="Qu L."/>
            <person name="Liu H."/>
            <person name="Sun Y."/>
            <person name="Le M."/>
            <person name="Wang Q."/>
            <person name="Wei S."/>
            <person name="Zheng Y."/>
            <person name="Lin W."/>
            <person name="Duan Y."/>
            <person name="Cao H."/>
            <person name="Xiong S."/>
            <person name="Wang X."/>
            <person name="Wei L."/>
            <person name="Li C."/>
            <person name="Ma Q."/>
            <person name="Ju M."/>
            <person name="Zhao R."/>
            <person name="Li G."/>
            <person name="Mu C."/>
            <person name="Tian Q."/>
            <person name="Mei H."/>
            <person name="Zhang T."/>
            <person name="Gao T."/>
            <person name="Zhang H."/>
        </authorList>
    </citation>
    <scope>NUCLEOTIDE SEQUENCE</scope>
    <source>
        <strain evidence="8">KEN8</strain>
    </source>
</reference>
<keyword evidence="4" id="KW-0255">Endonuclease</keyword>
<feature type="domain" description="Reverse transcriptase RNase H-like" evidence="7">
    <location>
        <begin position="24"/>
        <end position="88"/>
    </location>
</feature>
<evidence type="ECO:0000256" key="2">
    <source>
        <dbReference type="ARBA" id="ARBA00022695"/>
    </source>
</evidence>
<evidence type="ECO:0000256" key="5">
    <source>
        <dbReference type="ARBA" id="ARBA00022801"/>
    </source>
</evidence>
<comment type="caution">
    <text evidence="8">The sequence shown here is derived from an EMBL/GenBank/DDBJ whole genome shotgun (WGS) entry which is preliminary data.</text>
</comment>
<keyword evidence="2" id="KW-0548">Nucleotidyltransferase</keyword>
<dbReference type="SUPFAM" id="SSF56672">
    <property type="entry name" value="DNA/RNA polymerases"/>
    <property type="match status" value="1"/>
</dbReference>
<sequence>MVPGIGKGKRNVNLAPIYASYLRKEHKPIAFLSKALCLKNQSLCVYEKEFLAILPVAKWKHYLVVNYFIIRTDQQSLKHILEQKALETLVKILNMVPSKIMAWTPYEIWYGKLTSYKYLSEMLGLTNQLDNDPKTYTKAMSNIDSGKWVDAMRSKMDSMHSIKIWALVSYLKVFGPLGVDGSIKENLELMGGNDLQGLVSSERLHSKT</sequence>
<dbReference type="AlphaFoldDB" id="A0AAW2MNR1"/>
<evidence type="ECO:0000256" key="4">
    <source>
        <dbReference type="ARBA" id="ARBA00022759"/>
    </source>
</evidence>
<dbReference type="EMBL" id="JACGWM010000013">
    <property type="protein sequence ID" value="KAL0332825.1"/>
    <property type="molecule type" value="Genomic_DNA"/>
</dbReference>
<organism evidence="8">
    <name type="scientific">Sesamum calycinum</name>
    <dbReference type="NCBI Taxonomy" id="2727403"/>
    <lineage>
        <taxon>Eukaryota</taxon>
        <taxon>Viridiplantae</taxon>
        <taxon>Streptophyta</taxon>
        <taxon>Embryophyta</taxon>
        <taxon>Tracheophyta</taxon>
        <taxon>Spermatophyta</taxon>
        <taxon>Magnoliopsida</taxon>
        <taxon>eudicotyledons</taxon>
        <taxon>Gunneridae</taxon>
        <taxon>Pentapetalae</taxon>
        <taxon>asterids</taxon>
        <taxon>lamiids</taxon>
        <taxon>Lamiales</taxon>
        <taxon>Pedaliaceae</taxon>
        <taxon>Sesamum</taxon>
    </lineage>
</organism>
<dbReference type="GO" id="GO:0016787">
    <property type="term" value="F:hydrolase activity"/>
    <property type="evidence" value="ECO:0007669"/>
    <property type="project" value="UniProtKB-KW"/>
</dbReference>
<protein>
    <recommendedName>
        <fullName evidence="7">Reverse transcriptase RNase H-like domain-containing protein</fullName>
    </recommendedName>
</protein>
<keyword evidence="6" id="KW-0695">RNA-directed DNA polymerase</keyword>
<evidence type="ECO:0000313" key="8">
    <source>
        <dbReference type="EMBL" id="KAL0332825.1"/>
    </source>
</evidence>
<evidence type="ECO:0000256" key="1">
    <source>
        <dbReference type="ARBA" id="ARBA00022679"/>
    </source>
</evidence>
<dbReference type="GO" id="GO:0004519">
    <property type="term" value="F:endonuclease activity"/>
    <property type="evidence" value="ECO:0007669"/>
    <property type="project" value="UniProtKB-KW"/>
</dbReference>
<keyword evidence="5" id="KW-0378">Hydrolase</keyword>
<dbReference type="InterPro" id="IPR041373">
    <property type="entry name" value="RT_RNaseH"/>
</dbReference>
<proteinExistence type="predicted"/>
<keyword evidence="1" id="KW-0808">Transferase</keyword>
<gene>
    <name evidence="8" type="ORF">Scaly_2184000</name>
</gene>
<evidence type="ECO:0000256" key="6">
    <source>
        <dbReference type="ARBA" id="ARBA00022918"/>
    </source>
</evidence>
<dbReference type="InterPro" id="IPR043502">
    <property type="entry name" value="DNA/RNA_pol_sf"/>
</dbReference>
<keyword evidence="3" id="KW-0540">Nuclease</keyword>
<reference evidence="8" key="1">
    <citation type="submission" date="2020-06" db="EMBL/GenBank/DDBJ databases">
        <authorList>
            <person name="Li T."/>
            <person name="Hu X."/>
            <person name="Zhang T."/>
            <person name="Song X."/>
            <person name="Zhang H."/>
            <person name="Dai N."/>
            <person name="Sheng W."/>
            <person name="Hou X."/>
            <person name="Wei L."/>
        </authorList>
    </citation>
    <scope>NUCLEOTIDE SEQUENCE</scope>
    <source>
        <strain evidence="8">KEN8</strain>
        <tissue evidence="8">Leaf</tissue>
    </source>
</reference>
<name>A0AAW2MNR1_9LAMI</name>
<dbReference type="GO" id="GO:0003964">
    <property type="term" value="F:RNA-directed DNA polymerase activity"/>
    <property type="evidence" value="ECO:0007669"/>
    <property type="project" value="UniProtKB-KW"/>
</dbReference>